<dbReference type="GeneID" id="19974966"/>
<dbReference type="InterPro" id="IPR008928">
    <property type="entry name" value="6-hairpin_glycosidase_sf"/>
</dbReference>
<dbReference type="InParanoid" id="W2RQL2"/>
<proteinExistence type="predicted"/>
<dbReference type="InterPro" id="IPR027414">
    <property type="entry name" value="GH95_N_dom"/>
</dbReference>
<dbReference type="SUPFAM" id="SSF48208">
    <property type="entry name" value="Six-hairpin glycosidases"/>
    <property type="match status" value="1"/>
</dbReference>
<feature type="domain" description="Alpha fucosidase A-like C-terminal" evidence="2">
    <location>
        <begin position="703"/>
        <end position="793"/>
    </location>
</feature>
<feature type="domain" description="Glycosyl hydrolase family 95 N-terminal" evidence="1">
    <location>
        <begin position="11"/>
        <end position="249"/>
    </location>
</feature>
<feature type="domain" description="Glycosyl hydrolase family 95 catalytic" evidence="3">
    <location>
        <begin position="268"/>
        <end position="685"/>
    </location>
</feature>
<dbReference type="InterPro" id="IPR054363">
    <property type="entry name" value="GH95_cat"/>
</dbReference>
<reference evidence="4 5" key="1">
    <citation type="submission" date="2013-03" db="EMBL/GenBank/DDBJ databases">
        <title>The Genome Sequence of Phialophora europaea CBS 101466.</title>
        <authorList>
            <consortium name="The Broad Institute Genomics Platform"/>
            <person name="Cuomo C."/>
            <person name="de Hoog S."/>
            <person name="Gorbushina A."/>
            <person name="Walker B."/>
            <person name="Young S.K."/>
            <person name="Zeng Q."/>
            <person name="Gargeya S."/>
            <person name="Fitzgerald M."/>
            <person name="Haas B."/>
            <person name="Abouelleil A."/>
            <person name="Allen A.W."/>
            <person name="Alvarado L."/>
            <person name="Arachchi H.M."/>
            <person name="Berlin A.M."/>
            <person name="Chapman S.B."/>
            <person name="Gainer-Dewar J."/>
            <person name="Goldberg J."/>
            <person name="Griggs A."/>
            <person name="Gujja S."/>
            <person name="Hansen M."/>
            <person name="Howarth C."/>
            <person name="Imamovic A."/>
            <person name="Ireland A."/>
            <person name="Larimer J."/>
            <person name="McCowan C."/>
            <person name="Murphy C."/>
            <person name="Pearson M."/>
            <person name="Poon T.W."/>
            <person name="Priest M."/>
            <person name="Roberts A."/>
            <person name="Saif S."/>
            <person name="Shea T."/>
            <person name="Sisk P."/>
            <person name="Sykes S."/>
            <person name="Wortman J."/>
            <person name="Nusbaum C."/>
            <person name="Birren B."/>
        </authorList>
    </citation>
    <scope>NUCLEOTIDE SEQUENCE [LARGE SCALE GENOMIC DNA]</scope>
    <source>
        <strain evidence="4 5">CBS 101466</strain>
    </source>
</reference>
<dbReference type="Pfam" id="PF14498">
    <property type="entry name" value="Glyco_hyd_65N_2"/>
    <property type="match status" value="1"/>
</dbReference>
<name>W2RQL2_CYPE1</name>
<dbReference type="GO" id="GO:0004560">
    <property type="term" value="F:alpha-L-fucosidase activity"/>
    <property type="evidence" value="ECO:0007669"/>
    <property type="project" value="InterPro"/>
</dbReference>
<dbReference type="InterPro" id="IPR049053">
    <property type="entry name" value="AFCA-like_C"/>
</dbReference>
<dbReference type="GO" id="GO:0005975">
    <property type="term" value="P:carbohydrate metabolic process"/>
    <property type="evidence" value="ECO:0007669"/>
    <property type="project" value="InterPro"/>
</dbReference>
<accession>W2RQL2</accession>
<keyword evidence="5" id="KW-1185">Reference proteome</keyword>
<dbReference type="InterPro" id="IPR016518">
    <property type="entry name" value="Alpha-L-fucosidase"/>
</dbReference>
<dbReference type="Proteomes" id="UP000030752">
    <property type="component" value="Unassembled WGS sequence"/>
</dbReference>
<dbReference type="HOGENOM" id="CLU_004617_2_2_1"/>
<dbReference type="PIRSF" id="PIRSF007663">
    <property type="entry name" value="UCP007663"/>
    <property type="match status" value="1"/>
</dbReference>
<dbReference type="Pfam" id="PF22124">
    <property type="entry name" value="Glyco_hydro_95_cat"/>
    <property type="match status" value="1"/>
</dbReference>
<protein>
    <submittedName>
        <fullName evidence="4">Uncharacterized protein</fullName>
    </submittedName>
</protein>
<evidence type="ECO:0000259" key="1">
    <source>
        <dbReference type="Pfam" id="PF14498"/>
    </source>
</evidence>
<evidence type="ECO:0000313" key="5">
    <source>
        <dbReference type="Proteomes" id="UP000030752"/>
    </source>
</evidence>
<sequence>MAAANNNNTRLWYTAPAEQWTEALPIGNGRLGGMVFGDTESERIQVNEESVWSGGPRSRLNQNAAQTVTDVRALLADEQISEAQTLADLGMVSSPQAMRHYETLGDISISFDGTSNYNNGSYQRWLDLETAIAGVKFSVNETDFERELFSSAPDDVMVHRLTANGTEKLSFQLRVWRPFDNINVAYDQGYNEGGDSTFMVGAAGSTDPITFAAGLKVQTDGKLRTLGEFLIVENATEAVVYFAAATTYRTPDPIAAIKQTFMSAQRYSYDELKQRHIEDYQALYNTCTLELSSADSNGSALTTNERINATQAGETDLGLIALQFQYGRYLLISSSRPGTLPANLQGIWNEDFMSAWGSKYTVNINAEMNYWPAEVTNLPSLHQALFDHIETIRQSGVQTAQKMYNASGWMVHHNTDIWGDTAPQDQYPPASYWTLSSAWLSTHILEHFFHTGDTSFLLSKIDTLTGAIQFYLDTLQEYELNGTTYLVTNPSTSPENSFYTSTNDTGSMTVGPTCDGQILHHLFTGFTSAVASLPSAPVDPAFIARINTTLARLPPTQLSARYDGVIQEWIHDYEEAEPGHRHISHLYALYPGTQIPPPDAPGHNATIWEAAIKTLEKRLHDGGAGTGWSRAWAINVAARLLNSSSLADNVYEFFNQSTYPNLFDAHPPFQIDGNFGFTSGIAESLLQSHFQLPPSNDSAAATRELWLLPALPPTWEDGAVRGLVGRGGFVTDVTWRDNRVRSVGITSRVGGEVVVKYRHDDSGAGERGNASVSAVVVPKGSYAGFEAVEGVRFRVATVAGGRYEFEVNWD</sequence>
<dbReference type="PANTHER" id="PTHR31084:SF0">
    <property type="entry name" value="ALPHA-L-FUCOSIDASE 2"/>
    <property type="match status" value="1"/>
</dbReference>
<dbReference type="VEuPathDB" id="FungiDB:HMPREF1541_07627"/>
<evidence type="ECO:0000313" key="4">
    <source>
        <dbReference type="EMBL" id="ETN38004.1"/>
    </source>
</evidence>
<dbReference type="eggNOG" id="ENOG502QQ9E">
    <property type="taxonomic scope" value="Eukaryota"/>
</dbReference>
<evidence type="ECO:0000259" key="2">
    <source>
        <dbReference type="Pfam" id="PF21307"/>
    </source>
</evidence>
<organism evidence="4 5">
    <name type="scientific">Cyphellophora europaea (strain CBS 101466)</name>
    <name type="common">Phialophora europaea</name>
    <dbReference type="NCBI Taxonomy" id="1220924"/>
    <lineage>
        <taxon>Eukaryota</taxon>
        <taxon>Fungi</taxon>
        <taxon>Dikarya</taxon>
        <taxon>Ascomycota</taxon>
        <taxon>Pezizomycotina</taxon>
        <taxon>Eurotiomycetes</taxon>
        <taxon>Chaetothyriomycetidae</taxon>
        <taxon>Chaetothyriales</taxon>
        <taxon>Cyphellophoraceae</taxon>
        <taxon>Cyphellophora</taxon>
    </lineage>
</organism>
<dbReference type="Gene3D" id="1.50.10.10">
    <property type="match status" value="1"/>
</dbReference>
<dbReference type="PANTHER" id="PTHR31084">
    <property type="entry name" value="ALPHA-L-FUCOSIDASE 2"/>
    <property type="match status" value="1"/>
</dbReference>
<dbReference type="Pfam" id="PF21307">
    <property type="entry name" value="Glyco_hydro_95_C"/>
    <property type="match status" value="1"/>
</dbReference>
<gene>
    <name evidence="4" type="ORF">HMPREF1541_07627</name>
</gene>
<dbReference type="InterPro" id="IPR012341">
    <property type="entry name" value="6hp_glycosidase-like_sf"/>
</dbReference>
<dbReference type="OrthoDB" id="2848340at2759"/>
<dbReference type="EMBL" id="KB822723">
    <property type="protein sequence ID" value="ETN38004.1"/>
    <property type="molecule type" value="Genomic_DNA"/>
</dbReference>
<dbReference type="AlphaFoldDB" id="W2RQL2"/>
<dbReference type="RefSeq" id="XP_008720173.1">
    <property type="nucleotide sequence ID" value="XM_008721951.1"/>
</dbReference>
<evidence type="ECO:0000259" key="3">
    <source>
        <dbReference type="Pfam" id="PF22124"/>
    </source>
</evidence>